<reference evidence="2 3" key="1">
    <citation type="submission" date="2020-08" db="EMBL/GenBank/DDBJ databases">
        <title>Sequencing the genomes of 1000 actinobacteria strains.</title>
        <authorList>
            <person name="Klenk H.-P."/>
        </authorList>
    </citation>
    <scope>NUCLEOTIDE SEQUENCE [LARGE SCALE GENOMIC DNA]</scope>
    <source>
        <strain evidence="2 3">DSM 44320</strain>
    </source>
</reference>
<evidence type="ECO:0000313" key="2">
    <source>
        <dbReference type="EMBL" id="MBB3726953.1"/>
    </source>
</evidence>
<evidence type="ECO:0000313" key="3">
    <source>
        <dbReference type="Proteomes" id="UP000579945"/>
    </source>
</evidence>
<protein>
    <submittedName>
        <fullName evidence="2">Uncharacterized protein</fullName>
    </submittedName>
</protein>
<proteinExistence type="predicted"/>
<feature type="region of interest" description="Disordered" evidence="1">
    <location>
        <begin position="32"/>
        <end position="60"/>
    </location>
</feature>
<dbReference type="AlphaFoldDB" id="A0A7W5YAG3"/>
<dbReference type="EMBL" id="JACIBV010000001">
    <property type="protein sequence ID" value="MBB3726953.1"/>
    <property type="molecule type" value="Genomic_DNA"/>
</dbReference>
<gene>
    <name evidence="2" type="ORF">FHR33_002813</name>
</gene>
<dbReference type="Proteomes" id="UP000579945">
    <property type="component" value="Unassembled WGS sequence"/>
</dbReference>
<comment type="caution">
    <text evidence="2">The sequence shown here is derived from an EMBL/GenBank/DDBJ whole genome shotgun (WGS) entry which is preliminary data.</text>
</comment>
<sequence length="60" mass="6528">MPDRVCPLHLLEGAHAHAVSLTTEPVRQAMEALGRAPTSRRAQPVTARRSGQPALYRAKV</sequence>
<accession>A0A7W5YAG3</accession>
<evidence type="ECO:0000256" key="1">
    <source>
        <dbReference type="SAM" id="MobiDB-lite"/>
    </source>
</evidence>
<name>A0A7W5YAG3_9ACTN</name>
<organism evidence="2 3">
    <name type="scientific">Nonomuraea dietziae</name>
    <dbReference type="NCBI Taxonomy" id="65515"/>
    <lineage>
        <taxon>Bacteria</taxon>
        <taxon>Bacillati</taxon>
        <taxon>Actinomycetota</taxon>
        <taxon>Actinomycetes</taxon>
        <taxon>Streptosporangiales</taxon>
        <taxon>Streptosporangiaceae</taxon>
        <taxon>Nonomuraea</taxon>
    </lineage>
</organism>
<keyword evidence="3" id="KW-1185">Reference proteome</keyword>